<proteinExistence type="predicted"/>
<protein>
    <recommendedName>
        <fullName evidence="3">Lipoprotein</fullName>
    </recommendedName>
</protein>
<evidence type="ECO:0000313" key="2">
    <source>
        <dbReference type="Proteomes" id="UP001225072"/>
    </source>
</evidence>
<dbReference type="EMBL" id="JAUTAL010000001">
    <property type="protein sequence ID" value="MDQ1095644.1"/>
    <property type="molecule type" value="Genomic_DNA"/>
</dbReference>
<evidence type="ECO:0008006" key="3">
    <source>
        <dbReference type="Google" id="ProtNLM"/>
    </source>
</evidence>
<dbReference type="Proteomes" id="UP001225072">
    <property type="component" value="Unassembled WGS sequence"/>
</dbReference>
<evidence type="ECO:0000313" key="1">
    <source>
        <dbReference type="EMBL" id="MDQ1095644.1"/>
    </source>
</evidence>
<organism evidence="1 2">
    <name type="scientific">Chryseobacterium camelliae</name>
    <dbReference type="NCBI Taxonomy" id="1265445"/>
    <lineage>
        <taxon>Bacteria</taxon>
        <taxon>Pseudomonadati</taxon>
        <taxon>Bacteroidota</taxon>
        <taxon>Flavobacteriia</taxon>
        <taxon>Flavobacteriales</taxon>
        <taxon>Weeksellaceae</taxon>
        <taxon>Chryseobacterium group</taxon>
        <taxon>Chryseobacterium</taxon>
    </lineage>
</organism>
<dbReference type="RefSeq" id="WP_307446739.1">
    <property type="nucleotide sequence ID" value="NZ_JAUTAL010000001.1"/>
</dbReference>
<reference evidence="1 2" key="1">
    <citation type="submission" date="2023-07" db="EMBL/GenBank/DDBJ databases">
        <title>Functional and genomic diversity of the sorghum phyllosphere microbiome.</title>
        <authorList>
            <person name="Shade A."/>
        </authorList>
    </citation>
    <scope>NUCLEOTIDE SEQUENCE [LARGE SCALE GENOMIC DNA]</scope>
    <source>
        <strain evidence="1 2">SORGH_AS_1064</strain>
    </source>
</reference>
<keyword evidence="2" id="KW-1185">Reference proteome</keyword>
<comment type="caution">
    <text evidence="1">The sequence shown here is derived from an EMBL/GenBank/DDBJ whole genome shotgun (WGS) entry which is preliminary data.</text>
</comment>
<accession>A0ABU0TF05</accession>
<gene>
    <name evidence="1" type="ORF">QE404_000791</name>
</gene>
<sequence>MMNSVKRIVSVLLISFSACLPLHGQKKKLPLPDAGKVKPAVLDTLSYLKTFEDHKKEYIGRPFSVLLSKMVLIKPQTVWTVPGIHNNDILEKSVFRFYTLNYPVMNETKMLIIWDSPLSYRTVNRNNQLNKFYFSESEEKFYGKQVVKDILVYR</sequence>
<name>A0ABU0TF05_9FLAO</name>
<dbReference type="PROSITE" id="PS51257">
    <property type="entry name" value="PROKAR_LIPOPROTEIN"/>
    <property type="match status" value="1"/>
</dbReference>